<dbReference type="Pfam" id="PF08240">
    <property type="entry name" value="ADH_N"/>
    <property type="match status" value="1"/>
</dbReference>
<reference evidence="3 4" key="1">
    <citation type="submission" date="2019-07" db="EMBL/GenBank/DDBJ databases">
        <title>Genomics analysis of Aphanomyces spp. identifies a new class of oomycete effector associated with host adaptation.</title>
        <authorList>
            <person name="Gaulin E."/>
        </authorList>
    </citation>
    <scope>NUCLEOTIDE SEQUENCE [LARGE SCALE GENOMIC DNA]</scope>
    <source>
        <strain evidence="3 4">ATCC 201684</strain>
    </source>
</reference>
<dbReference type="InterPro" id="IPR013149">
    <property type="entry name" value="ADH-like_C"/>
</dbReference>
<feature type="domain" description="Enoyl reductase (ER)" evidence="2">
    <location>
        <begin position="23"/>
        <end position="328"/>
    </location>
</feature>
<dbReference type="SUPFAM" id="SSF51735">
    <property type="entry name" value="NAD(P)-binding Rossmann-fold domains"/>
    <property type="match status" value="1"/>
</dbReference>
<dbReference type="AlphaFoldDB" id="A0A6G0WLU3"/>
<dbReference type="InterPro" id="IPR036291">
    <property type="entry name" value="NAD(P)-bd_dom_sf"/>
</dbReference>
<gene>
    <name evidence="3" type="ORF">Ae201684_013907</name>
</gene>
<comment type="similarity">
    <text evidence="1">Belongs to the zinc-containing alcohol dehydrogenase family. Quinone oxidoreductase subfamily.</text>
</comment>
<dbReference type="Pfam" id="PF00107">
    <property type="entry name" value="ADH_zinc_N"/>
    <property type="match status" value="1"/>
</dbReference>
<dbReference type="SMART" id="SM00829">
    <property type="entry name" value="PKS_ER"/>
    <property type="match status" value="1"/>
</dbReference>
<evidence type="ECO:0000256" key="1">
    <source>
        <dbReference type="ARBA" id="ARBA00010371"/>
    </source>
</evidence>
<dbReference type="InterPro" id="IPR052585">
    <property type="entry name" value="Lipid_raft_assoc_Zn_ADH"/>
</dbReference>
<comment type="caution">
    <text evidence="3">The sequence shown here is derived from an EMBL/GenBank/DDBJ whole genome shotgun (WGS) entry which is preliminary data.</text>
</comment>
<dbReference type="NCBIfam" id="TIGR02817">
    <property type="entry name" value="adh_fam_1"/>
    <property type="match status" value="1"/>
</dbReference>
<dbReference type="GO" id="GO:0008270">
    <property type="term" value="F:zinc ion binding"/>
    <property type="evidence" value="ECO:0007669"/>
    <property type="project" value="InterPro"/>
</dbReference>
<protein>
    <recommendedName>
        <fullName evidence="2">Enoyl reductase (ER) domain-containing protein</fullName>
    </recommendedName>
</protein>
<dbReference type="VEuPathDB" id="FungiDB:AeMF1_003433"/>
<dbReference type="PANTHER" id="PTHR43482:SF1">
    <property type="entry name" value="PROTEIN AST1-RELATED"/>
    <property type="match status" value="1"/>
</dbReference>
<dbReference type="InterPro" id="IPR011032">
    <property type="entry name" value="GroES-like_sf"/>
</dbReference>
<dbReference type="InterPro" id="IPR013154">
    <property type="entry name" value="ADH-like_N"/>
</dbReference>
<dbReference type="EMBL" id="VJMJ01000180">
    <property type="protein sequence ID" value="KAF0728256.1"/>
    <property type="molecule type" value="Genomic_DNA"/>
</dbReference>
<keyword evidence="4" id="KW-1185">Reference proteome</keyword>
<organism evidence="3 4">
    <name type="scientific">Aphanomyces euteiches</name>
    <dbReference type="NCBI Taxonomy" id="100861"/>
    <lineage>
        <taxon>Eukaryota</taxon>
        <taxon>Sar</taxon>
        <taxon>Stramenopiles</taxon>
        <taxon>Oomycota</taxon>
        <taxon>Saprolegniomycetes</taxon>
        <taxon>Saprolegniales</taxon>
        <taxon>Verrucalvaceae</taxon>
        <taxon>Aphanomyces</taxon>
    </lineage>
</organism>
<dbReference type="InterPro" id="IPR020843">
    <property type="entry name" value="ER"/>
</dbReference>
<accession>A0A6G0WLU3</accession>
<sequence>MTNIPKTMRAVGFHEPLPIDNPSSLLDLVIDVPTIAGREVLVQIKAIAVNPVDYKLRREPGEFTAPKVLGFDAAGVVVAVGPDATLFKVGDEMYYVGGVTMARAPSIKLEAAGLPLTTLTAYDSTFYRLGVSKKGPTVTSPAKKSVLILNGTGGVGSIAIQLLKELTDVTVIASASRPESSAWVTELGADHVVNHAEDIPKQLAAIGIPQVDYNLVFTDLPPHFTTIAEVIKPQGKICAITPITEDLAFQNLFFKSATFVWETLATRLVLDVDDRIVHHRVLTEVRELVDAKRLRSIVGEDFGEINAANLKKAHAALEGGHVVGKIVLSGF</sequence>
<dbReference type="Gene3D" id="3.90.180.10">
    <property type="entry name" value="Medium-chain alcohol dehydrogenases, catalytic domain"/>
    <property type="match status" value="1"/>
</dbReference>
<name>A0A6G0WLU3_9STRA</name>
<evidence type="ECO:0000313" key="4">
    <source>
        <dbReference type="Proteomes" id="UP000481153"/>
    </source>
</evidence>
<dbReference type="Gene3D" id="3.40.50.720">
    <property type="entry name" value="NAD(P)-binding Rossmann-like Domain"/>
    <property type="match status" value="1"/>
</dbReference>
<dbReference type="InterPro" id="IPR014182">
    <property type="entry name" value="ADH_Zn_typ-1"/>
</dbReference>
<dbReference type="CDD" id="cd08252">
    <property type="entry name" value="AL_MDR"/>
    <property type="match status" value="1"/>
</dbReference>
<evidence type="ECO:0000313" key="3">
    <source>
        <dbReference type="EMBL" id="KAF0728256.1"/>
    </source>
</evidence>
<dbReference type="GO" id="GO:0016491">
    <property type="term" value="F:oxidoreductase activity"/>
    <property type="evidence" value="ECO:0007669"/>
    <property type="project" value="InterPro"/>
</dbReference>
<dbReference type="SUPFAM" id="SSF50129">
    <property type="entry name" value="GroES-like"/>
    <property type="match status" value="1"/>
</dbReference>
<dbReference type="Proteomes" id="UP000481153">
    <property type="component" value="Unassembled WGS sequence"/>
</dbReference>
<dbReference type="PANTHER" id="PTHR43482">
    <property type="entry name" value="PROTEIN AST1-RELATED"/>
    <property type="match status" value="1"/>
</dbReference>
<evidence type="ECO:0000259" key="2">
    <source>
        <dbReference type="SMART" id="SM00829"/>
    </source>
</evidence>
<proteinExistence type="inferred from homology"/>